<evidence type="ECO:0000313" key="3">
    <source>
        <dbReference type="Proteomes" id="UP000219914"/>
    </source>
</evidence>
<gene>
    <name evidence="2" type="ORF">CO674_19980</name>
</gene>
<evidence type="ECO:0000313" key="2">
    <source>
        <dbReference type="EMBL" id="PDT21829.1"/>
    </source>
</evidence>
<keyword evidence="3" id="KW-1185">Reference proteome</keyword>
<accession>A0ABX4JP31</accession>
<sequence>MAMTPAAFERWRARLPLIVVAGVSWLAILLLPKGERLSFCDTSVSASISTDRLLFVLEGLSALTLVWSWMLMVVAMMAPMLTRNVAHVQARSVPSLKATGTIVFLTGYFAVWLLAGVPAAAILISIEWLQPAAHLAFTTALSIALVWQFSPVKQSCLNRCHRLPSLAGSGTHFVRSIFCYGFAQGIWCVGTCWVLMIVGLVSGEAHIPVMAFLSAVLLAERLEKPVRPVWSVRYPTVVLRMAIFRLERLVKFAPVQVPNTEN</sequence>
<evidence type="ECO:0000256" key="1">
    <source>
        <dbReference type="SAM" id="Phobius"/>
    </source>
</evidence>
<protein>
    <recommendedName>
        <fullName evidence="4">DUF2182 domain-containing protein</fullName>
    </recommendedName>
</protein>
<evidence type="ECO:0008006" key="4">
    <source>
        <dbReference type="Google" id="ProtNLM"/>
    </source>
</evidence>
<dbReference type="Proteomes" id="UP000219914">
    <property type="component" value="Unassembled WGS sequence"/>
</dbReference>
<keyword evidence="1" id="KW-1133">Transmembrane helix</keyword>
<dbReference type="EMBL" id="NWSY01000015">
    <property type="protein sequence ID" value="PDT21829.1"/>
    <property type="molecule type" value="Genomic_DNA"/>
</dbReference>
<keyword evidence="1" id="KW-0812">Transmembrane</keyword>
<feature type="transmembrane region" description="Helical" evidence="1">
    <location>
        <begin position="173"/>
        <end position="199"/>
    </location>
</feature>
<dbReference type="InterPro" id="IPR018688">
    <property type="entry name" value="PpoB2-like"/>
</dbReference>
<comment type="caution">
    <text evidence="2">The sequence shown here is derived from an EMBL/GenBank/DDBJ whole genome shotgun (WGS) entry which is preliminary data.</text>
</comment>
<feature type="transmembrane region" description="Helical" evidence="1">
    <location>
        <begin position="102"/>
        <end position="126"/>
    </location>
</feature>
<feature type="transmembrane region" description="Helical" evidence="1">
    <location>
        <begin position="132"/>
        <end position="152"/>
    </location>
</feature>
<reference evidence="2 3" key="1">
    <citation type="submission" date="2017-09" db="EMBL/GenBank/DDBJ databases">
        <title>Comparative genomics of rhizobia isolated from Phaseolus vulgaris in China.</title>
        <authorList>
            <person name="Tong W."/>
        </authorList>
    </citation>
    <scope>NUCLEOTIDE SEQUENCE [LARGE SCALE GENOMIC DNA]</scope>
    <source>
        <strain evidence="2 3">FH14</strain>
    </source>
</reference>
<name>A0ABX4JP31_9HYPH</name>
<proteinExistence type="predicted"/>
<dbReference type="Pfam" id="PF09948">
    <property type="entry name" value="PpoB2"/>
    <property type="match status" value="1"/>
</dbReference>
<dbReference type="RefSeq" id="WP_097535527.1">
    <property type="nucleotide sequence ID" value="NZ_LODW01000043.1"/>
</dbReference>
<keyword evidence="1" id="KW-0472">Membrane</keyword>
<feature type="transmembrane region" description="Helical" evidence="1">
    <location>
        <begin position="60"/>
        <end position="81"/>
    </location>
</feature>
<organism evidence="2 3">
    <name type="scientific">Rhizobium hidalgonense</name>
    <dbReference type="NCBI Taxonomy" id="1538159"/>
    <lineage>
        <taxon>Bacteria</taxon>
        <taxon>Pseudomonadati</taxon>
        <taxon>Pseudomonadota</taxon>
        <taxon>Alphaproteobacteria</taxon>
        <taxon>Hyphomicrobiales</taxon>
        <taxon>Rhizobiaceae</taxon>
        <taxon>Rhizobium/Agrobacterium group</taxon>
        <taxon>Rhizobium</taxon>
    </lineage>
</organism>